<reference evidence="1" key="1">
    <citation type="journal article" date="2021" name="Proc. Natl. Acad. Sci. U.S.A.">
        <title>A Catalog of Tens of Thousands of Viruses from Human Metagenomes Reveals Hidden Associations with Chronic Diseases.</title>
        <authorList>
            <person name="Tisza M.J."/>
            <person name="Buck C.B."/>
        </authorList>
    </citation>
    <scope>NUCLEOTIDE SEQUENCE</scope>
    <source>
        <strain evidence="1">CtcFb5</strain>
    </source>
</reference>
<sequence length="143" mass="16300">MGFTTPCFIRKNTEELRKKLEDIGYKNAGSSNHHDIIYTDTEHGVYFTTFASNITDDEVAYDCKYNRTLFLAIAALRDDTDNNQMFINGKGDWGIYRDGSDGGLSGIDFYGMPNDLNVDNYHKATVEELIEHFKGKEESCHHL</sequence>
<evidence type="ECO:0000313" key="1">
    <source>
        <dbReference type="EMBL" id="DAE11184.1"/>
    </source>
</evidence>
<name>A0A8S5PWQ3_9CAUD</name>
<accession>A0A8S5PWQ3</accession>
<protein>
    <submittedName>
        <fullName evidence="1">Uncharacterized protein</fullName>
    </submittedName>
</protein>
<organism evidence="1">
    <name type="scientific">Myoviridae sp. ctcFb5</name>
    <dbReference type="NCBI Taxonomy" id="2825137"/>
    <lineage>
        <taxon>Viruses</taxon>
        <taxon>Duplodnaviria</taxon>
        <taxon>Heunggongvirae</taxon>
        <taxon>Uroviricota</taxon>
        <taxon>Caudoviricetes</taxon>
    </lineage>
</organism>
<proteinExistence type="predicted"/>
<dbReference type="EMBL" id="BK015527">
    <property type="protein sequence ID" value="DAE11184.1"/>
    <property type="molecule type" value="Genomic_DNA"/>
</dbReference>